<dbReference type="Gene3D" id="3.30.450.40">
    <property type="match status" value="1"/>
</dbReference>
<dbReference type="Proteomes" id="UP000255460">
    <property type="component" value="Unassembled WGS sequence"/>
</dbReference>
<dbReference type="GO" id="GO:0045893">
    <property type="term" value="P:positive regulation of DNA-templated transcription"/>
    <property type="evidence" value="ECO:0007669"/>
    <property type="project" value="UniProtKB-ARBA"/>
</dbReference>
<protein>
    <submittedName>
        <fullName evidence="8">Putative two-component transcriptional regulator</fullName>
    </submittedName>
</protein>
<keyword evidence="2" id="KW-0547">Nucleotide-binding</keyword>
<dbReference type="Gene3D" id="3.40.50.300">
    <property type="entry name" value="P-loop containing nucleotide triphosphate hydrolases"/>
    <property type="match status" value="1"/>
</dbReference>
<organism evidence="8 9">
    <name type="scientific">Escherichia coli</name>
    <dbReference type="NCBI Taxonomy" id="562"/>
    <lineage>
        <taxon>Bacteria</taxon>
        <taxon>Pseudomonadati</taxon>
        <taxon>Pseudomonadota</taxon>
        <taxon>Gammaproteobacteria</taxon>
        <taxon>Enterobacterales</taxon>
        <taxon>Enterobacteriaceae</taxon>
        <taxon>Escherichia</taxon>
    </lineage>
</organism>
<evidence type="ECO:0000256" key="5">
    <source>
        <dbReference type="ARBA" id="ARBA00023125"/>
    </source>
</evidence>
<dbReference type="InterPro" id="IPR003593">
    <property type="entry name" value="AAA+_ATPase"/>
</dbReference>
<accession>A0A376KQA4</accession>
<dbReference type="SMART" id="SM00382">
    <property type="entry name" value="AAA"/>
    <property type="match status" value="1"/>
</dbReference>
<dbReference type="GO" id="GO:0005524">
    <property type="term" value="F:ATP binding"/>
    <property type="evidence" value="ECO:0007669"/>
    <property type="project" value="UniProtKB-KW"/>
</dbReference>
<dbReference type="FunFam" id="1.10.8.60:FF:000045">
    <property type="entry name" value="Anaerobic nitric oxide reductase transcription regulator NorR"/>
    <property type="match status" value="1"/>
</dbReference>
<dbReference type="Pfam" id="PF25601">
    <property type="entry name" value="AAA_lid_14"/>
    <property type="match status" value="1"/>
</dbReference>
<dbReference type="PROSITE" id="PS50045">
    <property type="entry name" value="SIGMA54_INTERACT_4"/>
    <property type="match status" value="1"/>
</dbReference>
<dbReference type="PROSITE" id="PS00676">
    <property type="entry name" value="SIGMA54_INTERACT_2"/>
    <property type="match status" value="1"/>
</dbReference>
<dbReference type="FunFam" id="3.30.450.40:FF:000021">
    <property type="entry name" value="Anaerobic nitric oxide reductase transcription regulator NorR"/>
    <property type="match status" value="1"/>
</dbReference>
<dbReference type="SMART" id="SM00065">
    <property type="entry name" value="GAF"/>
    <property type="match status" value="1"/>
</dbReference>
<dbReference type="PROSITE" id="PS00675">
    <property type="entry name" value="SIGMA54_INTERACT_1"/>
    <property type="match status" value="1"/>
</dbReference>
<keyword evidence="6" id="KW-0804">Transcription</keyword>
<evidence type="ECO:0000313" key="8">
    <source>
        <dbReference type="EMBL" id="STE84127.1"/>
    </source>
</evidence>
<dbReference type="InterPro" id="IPR025944">
    <property type="entry name" value="Sigma_54_int_dom_CS"/>
</dbReference>
<dbReference type="CDD" id="cd00009">
    <property type="entry name" value="AAA"/>
    <property type="match status" value="1"/>
</dbReference>
<evidence type="ECO:0000259" key="7">
    <source>
        <dbReference type="PROSITE" id="PS50045"/>
    </source>
</evidence>
<dbReference type="AlphaFoldDB" id="A0A376KQA4"/>
<dbReference type="GO" id="GO:0003677">
    <property type="term" value="F:DNA binding"/>
    <property type="evidence" value="ECO:0007669"/>
    <property type="project" value="UniProtKB-KW"/>
</dbReference>
<dbReference type="InterPro" id="IPR029016">
    <property type="entry name" value="GAF-like_dom_sf"/>
</dbReference>
<keyword evidence="5" id="KW-0238">DNA-binding</keyword>
<dbReference type="FunFam" id="3.40.50.300:FF:000006">
    <property type="entry name" value="DNA-binding transcriptional regulator NtrC"/>
    <property type="match status" value="1"/>
</dbReference>
<keyword evidence="4" id="KW-0805">Transcription regulation</keyword>
<sequence>MSFSVDVLANIAIELQRGIGHQDRFQRLITTLRQVLECDASALLRYDSRQFIPLAIDGLAKDVLGRRFALEGHPRLEAIARAGDVVRFPADSELPDPYDGLIPGQESLKVHACVGLPLFAGQNLIGALTLDGMQPDQFDVFSDEELRLIAALAAGALSNALLIEQLESQNMMPGDATPFEAVKQTQMIGLSPGMTQLKKEIEIVAASDLNVLISGETGTGKELVAKAIHEASPRAVNPLVYLNCAALPESVAESELFGHVKGAFTGAISNRSGKFEMADNGTLFLDEIGELSLALQAKLLRVLQYGDIQRVGDDRSLRVDVRVLAATNRDLREEVLAGRFRADLFHRLSVFPLSVPPLRERGDDVILLAGYFCEQCRLRLGLSRVVLSAGARNLLQHYRFPGNVRELEHAIHRAVVLARATRSGDEVILEAQHFAFPEVTFAAARSGGGARC</sequence>
<dbReference type="InterPro" id="IPR025662">
    <property type="entry name" value="Sigma_54_int_dom_ATP-bd_1"/>
</dbReference>
<evidence type="ECO:0000256" key="2">
    <source>
        <dbReference type="ARBA" id="ARBA00022741"/>
    </source>
</evidence>
<dbReference type="PANTHER" id="PTHR32071:SF35">
    <property type="entry name" value="ANAEROBIC NITRIC OXIDE REDUCTASE TRANSCRIPTION REGULATOR NORR"/>
    <property type="match status" value="1"/>
</dbReference>
<dbReference type="PROSITE" id="PS00688">
    <property type="entry name" value="SIGMA54_INTERACT_3"/>
    <property type="match status" value="1"/>
</dbReference>
<dbReference type="SUPFAM" id="SSF52540">
    <property type="entry name" value="P-loop containing nucleoside triphosphate hydrolases"/>
    <property type="match status" value="1"/>
</dbReference>
<name>A0A376KQA4_ECOLX</name>
<dbReference type="InterPro" id="IPR058031">
    <property type="entry name" value="AAA_lid_NorR"/>
</dbReference>
<dbReference type="InterPro" id="IPR025943">
    <property type="entry name" value="Sigma_54_int_dom_ATP-bd_2"/>
</dbReference>
<dbReference type="EMBL" id="UFZQ01000001">
    <property type="protein sequence ID" value="STE84127.1"/>
    <property type="molecule type" value="Genomic_DNA"/>
</dbReference>
<dbReference type="SUPFAM" id="SSF55781">
    <property type="entry name" value="GAF domain-like"/>
    <property type="match status" value="1"/>
</dbReference>
<dbReference type="Gene3D" id="1.10.8.60">
    <property type="match status" value="1"/>
</dbReference>
<evidence type="ECO:0000256" key="6">
    <source>
        <dbReference type="ARBA" id="ARBA00023163"/>
    </source>
</evidence>
<dbReference type="InterPro" id="IPR002078">
    <property type="entry name" value="Sigma_54_int"/>
</dbReference>
<reference evidence="8 9" key="1">
    <citation type="submission" date="2018-06" db="EMBL/GenBank/DDBJ databases">
        <authorList>
            <consortium name="Pathogen Informatics"/>
            <person name="Doyle S."/>
        </authorList>
    </citation>
    <scope>NUCLEOTIDE SEQUENCE [LARGE SCALE GENOMIC DNA]</scope>
    <source>
        <strain evidence="8 9">NCTC10418</strain>
    </source>
</reference>
<proteinExistence type="predicted"/>
<evidence type="ECO:0000313" key="9">
    <source>
        <dbReference type="Proteomes" id="UP000255460"/>
    </source>
</evidence>
<dbReference type="InterPro" id="IPR003018">
    <property type="entry name" value="GAF"/>
</dbReference>
<gene>
    <name evidence="8" type="primary">norR_1</name>
    <name evidence="8" type="ORF">NCTC10418_01800</name>
</gene>
<dbReference type="PANTHER" id="PTHR32071">
    <property type="entry name" value="TRANSCRIPTIONAL REGULATORY PROTEIN"/>
    <property type="match status" value="1"/>
</dbReference>
<evidence type="ECO:0000256" key="1">
    <source>
        <dbReference type="ARBA" id="ARBA00022553"/>
    </source>
</evidence>
<dbReference type="Pfam" id="PF01590">
    <property type="entry name" value="GAF"/>
    <property type="match status" value="1"/>
</dbReference>
<keyword evidence="3" id="KW-0067">ATP-binding</keyword>
<keyword evidence="1" id="KW-0597">Phosphoprotein</keyword>
<evidence type="ECO:0000256" key="4">
    <source>
        <dbReference type="ARBA" id="ARBA00023015"/>
    </source>
</evidence>
<feature type="domain" description="Sigma-54 factor interaction" evidence="7">
    <location>
        <begin position="187"/>
        <end position="416"/>
    </location>
</feature>
<dbReference type="NCBIfam" id="NF003451">
    <property type="entry name" value="PRK05022.1"/>
    <property type="match status" value="1"/>
</dbReference>
<dbReference type="Pfam" id="PF00158">
    <property type="entry name" value="Sigma54_activat"/>
    <property type="match status" value="1"/>
</dbReference>
<evidence type="ECO:0000256" key="3">
    <source>
        <dbReference type="ARBA" id="ARBA00022840"/>
    </source>
</evidence>
<dbReference type="InterPro" id="IPR027417">
    <property type="entry name" value="P-loop_NTPase"/>
</dbReference>